<dbReference type="GO" id="GO:0020037">
    <property type="term" value="F:heme binding"/>
    <property type="evidence" value="ECO:0007669"/>
    <property type="project" value="InterPro"/>
</dbReference>
<dbReference type="STRING" id="104452.A0A0L7L798"/>
<evidence type="ECO:0000256" key="1">
    <source>
        <dbReference type="ARBA" id="ARBA00001971"/>
    </source>
</evidence>
<keyword evidence="6 15" id="KW-0349">Heme</keyword>
<comment type="cofactor">
    <cofactor evidence="1 15">
        <name>heme</name>
        <dbReference type="ChEBI" id="CHEBI:30413"/>
    </cofactor>
</comment>
<dbReference type="CDD" id="cd11056">
    <property type="entry name" value="CYP6-like"/>
    <property type="match status" value="1"/>
</dbReference>
<organism evidence="17 18">
    <name type="scientific">Operophtera brumata</name>
    <name type="common">Winter moth</name>
    <name type="synonym">Phalaena brumata</name>
    <dbReference type="NCBI Taxonomy" id="104452"/>
    <lineage>
        <taxon>Eukaryota</taxon>
        <taxon>Metazoa</taxon>
        <taxon>Ecdysozoa</taxon>
        <taxon>Arthropoda</taxon>
        <taxon>Hexapoda</taxon>
        <taxon>Insecta</taxon>
        <taxon>Pterygota</taxon>
        <taxon>Neoptera</taxon>
        <taxon>Endopterygota</taxon>
        <taxon>Lepidoptera</taxon>
        <taxon>Glossata</taxon>
        <taxon>Ditrysia</taxon>
        <taxon>Geometroidea</taxon>
        <taxon>Geometridae</taxon>
        <taxon>Larentiinae</taxon>
        <taxon>Operophtera</taxon>
    </lineage>
</organism>
<dbReference type="PRINTS" id="PR00463">
    <property type="entry name" value="EP450I"/>
</dbReference>
<dbReference type="InterPro" id="IPR050476">
    <property type="entry name" value="Insect_CytP450_Detox"/>
</dbReference>
<dbReference type="AlphaFoldDB" id="A0A0L7L798"/>
<comment type="subcellular location">
    <subcellularLocation>
        <location evidence="3">Endoplasmic reticulum membrane</location>
        <topology evidence="3">Peripheral membrane protein</topology>
    </subcellularLocation>
    <subcellularLocation>
        <location evidence="2">Microsome membrane</location>
        <topology evidence="2">Peripheral membrane protein</topology>
    </subcellularLocation>
</comment>
<dbReference type="EMBL" id="JTDY01002464">
    <property type="protein sequence ID" value="KOB71358.1"/>
    <property type="molecule type" value="Genomic_DNA"/>
</dbReference>
<evidence type="ECO:0000256" key="14">
    <source>
        <dbReference type="ARBA" id="ARBA00047827"/>
    </source>
</evidence>
<gene>
    <name evidence="17" type="ORF">OBRU01_12651</name>
</gene>
<evidence type="ECO:0000313" key="17">
    <source>
        <dbReference type="EMBL" id="KOB71358.1"/>
    </source>
</evidence>
<evidence type="ECO:0000256" key="4">
    <source>
        <dbReference type="ARBA" id="ARBA00010617"/>
    </source>
</evidence>
<protein>
    <recommendedName>
        <fullName evidence="5">unspecific monooxygenase</fullName>
        <ecNumber evidence="5">1.14.14.1</ecNumber>
    </recommendedName>
</protein>
<comment type="similarity">
    <text evidence="4 16">Belongs to the cytochrome P450 family.</text>
</comment>
<evidence type="ECO:0000256" key="13">
    <source>
        <dbReference type="ARBA" id="ARBA00023136"/>
    </source>
</evidence>
<dbReference type="PRINTS" id="PR00385">
    <property type="entry name" value="P450"/>
</dbReference>
<dbReference type="PROSITE" id="PS00086">
    <property type="entry name" value="CYTOCHROME_P450"/>
    <property type="match status" value="1"/>
</dbReference>
<evidence type="ECO:0000256" key="11">
    <source>
        <dbReference type="ARBA" id="ARBA00023004"/>
    </source>
</evidence>
<keyword evidence="9" id="KW-0492">Microsome</keyword>
<dbReference type="GO" id="GO:0016712">
    <property type="term" value="F:oxidoreductase activity, acting on paired donors, with incorporation or reduction of molecular oxygen, reduced flavin or flavoprotein as one donor, and incorporation of one atom of oxygen"/>
    <property type="evidence" value="ECO:0007669"/>
    <property type="project" value="UniProtKB-EC"/>
</dbReference>
<dbReference type="FunFam" id="1.10.630.10:FF:000042">
    <property type="entry name" value="Cytochrome P450"/>
    <property type="match status" value="1"/>
</dbReference>
<dbReference type="Gene3D" id="1.10.630.10">
    <property type="entry name" value="Cytochrome P450"/>
    <property type="match status" value="1"/>
</dbReference>
<dbReference type="SUPFAM" id="SSF48264">
    <property type="entry name" value="Cytochrome P450"/>
    <property type="match status" value="1"/>
</dbReference>
<dbReference type="InterPro" id="IPR017972">
    <property type="entry name" value="Cyt_P450_CS"/>
</dbReference>
<evidence type="ECO:0000256" key="5">
    <source>
        <dbReference type="ARBA" id="ARBA00012109"/>
    </source>
</evidence>
<evidence type="ECO:0000256" key="7">
    <source>
        <dbReference type="ARBA" id="ARBA00022723"/>
    </source>
</evidence>
<comment type="caution">
    <text evidence="17">The sequence shown here is derived from an EMBL/GenBank/DDBJ whole genome shotgun (WGS) entry which is preliminary data.</text>
</comment>
<name>A0A0L7L798_OPEBR</name>
<evidence type="ECO:0000256" key="3">
    <source>
        <dbReference type="ARBA" id="ARBA00004406"/>
    </source>
</evidence>
<keyword evidence="12 16" id="KW-0503">Monooxygenase</keyword>
<dbReference type="GO" id="GO:0005506">
    <property type="term" value="F:iron ion binding"/>
    <property type="evidence" value="ECO:0007669"/>
    <property type="project" value="InterPro"/>
</dbReference>
<keyword evidence="10 16" id="KW-0560">Oxidoreductase</keyword>
<dbReference type="InterPro" id="IPR001128">
    <property type="entry name" value="Cyt_P450"/>
</dbReference>
<dbReference type="Proteomes" id="UP000037510">
    <property type="component" value="Unassembled WGS sequence"/>
</dbReference>
<evidence type="ECO:0000256" key="9">
    <source>
        <dbReference type="ARBA" id="ARBA00022848"/>
    </source>
</evidence>
<dbReference type="InterPro" id="IPR036396">
    <property type="entry name" value="Cyt_P450_sf"/>
</dbReference>
<keyword evidence="8" id="KW-0256">Endoplasmic reticulum</keyword>
<keyword evidence="11 15" id="KW-0408">Iron</keyword>
<evidence type="ECO:0000256" key="6">
    <source>
        <dbReference type="ARBA" id="ARBA00022617"/>
    </source>
</evidence>
<dbReference type="InterPro" id="IPR002401">
    <property type="entry name" value="Cyt_P450_E_grp-I"/>
</dbReference>
<accession>A0A0L7L798</accession>
<evidence type="ECO:0000256" key="10">
    <source>
        <dbReference type="ARBA" id="ARBA00023002"/>
    </source>
</evidence>
<feature type="binding site" description="axial binding residue" evidence="15">
    <location>
        <position position="447"/>
    </location>
    <ligand>
        <name>heme</name>
        <dbReference type="ChEBI" id="CHEBI:30413"/>
    </ligand>
    <ligandPart>
        <name>Fe</name>
        <dbReference type="ChEBI" id="CHEBI:18248"/>
    </ligandPart>
</feature>
<keyword evidence="13" id="KW-0472">Membrane</keyword>
<sequence length="502" mass="57965">MVIIYLFIAFATLAYALYLYFTRTFNHWKSRGIIGPEPLPFFGNLKETALRRKNITDVYKKFYDEFPNEKVVGMYRMTTPSLVLRDLDAIKNVMIKDFDVFVDRGVEFSKEGLGSNLFHSDGDTWRVLRNRFTPLFTSGKLKNMLHLMTERGESFLEYVGKVCGQQPDHEVHQLVQKYTMSTISACAFGLDIDTIHDQIDTLKRIDELIFNSNYFEELDILYPGILKKLNTSLFPAFVTNFFYDLVNKVITERNGVAGNRKDFMDLILEMRQQGEVYGTKRNVDNKQLSVELTDDVIAAQAFVFYAAGYETSATTMCFLLYELAKNPDIQEKLHTEIIEVLKRHEGNMTYETLQDMTYMDKVFDETLRMYPIVDPVQRNALIDYKVPGTDIVIEKGTTVFVSISGIHHDAKYYPNPEKFDPERFSAENSRDRNYCAYMPFGVGPRNCIGMRFAKVQSRVCISKLLSKFRVEMSKNTPAQVKMNPKRNLMGPNGGIPLRIVKR</sequence>
<comment type="catalytic activity">
    <reaction evidence="14">
        <text>an organic molecule + reduced [NADPH--hemoprotein reductase] + O2 = an alcohol + oxidized [NADPH--hemoprotein reductase] + H2O + H(+)</text>
        <dbReference type="Rhea" id="RHEA:17149"/>
        <dbReference type="Rhea" id="RHEA-COMP:11964"/>
        <dbReference type="Rhea" id="RHEA-COMP:11965"/>
        <dbReference type="ChEBI" id="CHEBI:15377"/>
        <dbReference type="ChEBI" id="CHEBI:15378"/>
        <dbReference type="ChEBI" id="CHEBI:15379"/>
        <dbReference type="ChEBI" id="CHEBI:30879"/>
        <dbReference type="ChEBI" id="CHEBI:57618"/>
        <dbReference type="ChEBI" id="CHEBI:58210"/>
        <dbReference type="ChEBI" id="CHEBI:142491"/>
        <dbReference type="EC" id="1.14.14.1"/>
    </reaction>
</comment>
<proteinExistence type="inferred from homology"/>
<evidence type="ECO:0000256" key="8">
    <source>
        <dbReference type="ARBA" id="ARBA00022824"/>
    </source>
</evidence>
<dbReference type="PANTHER" id="PTHR24292">
    <property type="entry name" value="CYTOCHROME P450"/>
    <property type="match status" value="1"/>
</dbReference>
<dbReference type="PANTHER" id="PTHR24292:SF100">
    <property type="entry name" value="CYTOCHROME P450 6A16, ISOFORM B-RELATED"/>
    <property type="match status" value="1"/>
</dbReference>
<evidence type="ECO:0000256" key="2">
    <source>
        <dbReference type="ARBA" id="ARBA00004174"/>
    </source>
</evidence>
<reference evidence="17 18" key="1">
    <citation type="journal article" date="2015" name="Genome Biol. Evol.">
        <title>The genome of winter moth (Operophtera brumata) provides a genomic perspective on sexual dimorphism and phenology.</title>
        <authorList>
            <person name="Derks M.F."/>
            <person name="Smit S."/>
            <person name="Salis L."/>
            <person name="Schijlen E."/>
            <person name="Bossers A."/>
            <person name="Mateman C."/>
            <person name="Pijl A.S."/>
            <person name="de Ridder D."/>
            <person name="Groenen M.A."/>
            <person name="Visser M.E."/>
            <person name="Megens H.J."/>
        </authorList>
    </citation>
    <scope>NUCLEOTIDE SEQUENCE [LARGE SCALE GENOMIC DNA]</scope>
    <source>
        <strain evidence="17">WM2013NL</strain>
        <tissue evidence="17">Head and thorax</tissue>
    </source>
</reference>
<dbReference type="Pfam" id="PF00067">
    <property type="entry name" value="p450"/>
    <property type="match status" value="1"/>
</dbReference>
<dbReference type="GO" id="GO:0005789">
    <property type="term" value="C:endoplasmic reticulum membrane"/>
    <property type="evidence" value="ECO:0007669"/>
    <property type="project" value="UniProtKB-SubCell"/>
</dbReference>
<evidence type="ECO:0000256" key="12">
    <source>
        <dbReference type="ARBA" id="ARBA00023033"/>
    </source>
</evidence>
<evidence type="ECO:0000313" key="18">
    <source>
        <dbReference type="Proteomes" id="UP000037510"/>
    </source>
</evidence>
<keyword evidence="18" id="KW-1185">Reference proteome</keyword>
<dbReference type="EC" id="1.14.14.1" evidence="5"/>
<keyword evidence="7 15" id="KW-0479">Metal-binding</keyword>
<evidence type="ECO:0000256" key="16">
    <source>
        <dbReference type="RuleBase" id="RU000461"/>
    </source>
</evidence>
<evidence type="ECO:0000256" key="15">
    <source>
        <dbReference type="PIRSR" id="PIRSR602401-1"/>
    </source>
</evidence>